<comment type="caution">
    <text evidence="1">The sequence shown here is derived from an EMBL/GenBank/DDBJ whole genome shotgun (WGS) entry which is preliminary data.</text>
</comment>
<accession>A0A3N4RID0</accession>
<dbReference type="RefSeq" id="WP_123817639.1">
    <property type="nucleotide sequence ID" value="NZ_RKQG01000001.1"/>
</dbReference>
<evidence type="ECO:0000313" key="1">
    <source>
        <dbReference type="EMBL" id="RPE33168.1"/>
    </source>
</evidence>
<sequence>MPVIAVTGHLDLAPDTARAVRAALDAFLAPYPAGELTGVSCLAPGADTLFADAVLARGGRLVAVLPGPSAPGPHAGAAERADFDRLRAAAHRVLVLPAARLDPAAYAAANDRLLLLADRVVAVWDGGPGDGRGGTADMVAAARAAGLPVDVLWPPGSARTGRP</sequence>
<name>A0A3N4RID0_9ACTN</name>
<keyword evidence="2" id="KW-1185">Reference proteome</keyword>
<protein>
    <submittedName>
        <fullName evidence="1">Uncharacterized protein</fullName>
    </submittedName>
</protein>
<proteinExistence type="predicted"/>
<dbReference type="Proteomes" id="UP000266906">
    <property type="component" value="Unassembled WGS sequence"/>
</dbReference>
<evidence type="ECO:0000313" key="2">
    <source>
        <dbReference type="Proteomes" id="UP000266906"/>
    </source>
</evidence>
<gene>
    <name evidence="1" type="ORF">EDD38_1447</name>
</gene>
<dbReference type="AlphaFoldDB" id="A0A3N4RID0"/>
<dbReference type="EMBL" id="RKQG01000001">
    <property type="protein sequence ID" value="RPE33168.1"/>
    <property type="molecule type" value="Genomic_DNA"/>
</dbReference>
<dbReference type="Gene3D" id="3.40.50.450">
    <property type="match status" value="1"/>
</dbReference>
<reference evidence="1 2" key="1">
    <citation type="submission" date="2018-11" db="EMBL/GenBank/DDBJ databases">
        <title>Sequencing the genomes of 1000 actinobacteria strains.</title>
        <authorList>
            <person name="Klenk H.-P."/>
        </authorList>
    </citation>
    <scope>NUCLEOTIDE SEQUENCE [LARGE SCALE GENOMIC DNA]</scope>
    <source>
        <strain evidence="1 2">DSM 44781</strain>
    </source>
</reference>
<dbReference type="SUPFAM" id="SSF102405">
    <property type="entry name" value="MCP/YpsA-like"/>
    <property type="match status" value="1"/>
</dbReference>
<organism evidence="1 2">
    <name type="scientific">Kitasatospora cineracea</name>
    <dbReference type="NCBI Taxonomy" id="88074"/>
    <lineage>
        <taxon>Bacteria</taxon>
        <taxon>Bacillati</taxon>
        <taxon>Actinomycetota</taxon>
        <taxon>Actinomycetes</taxon>
        <taxon>Kitasatosporales</taxon>
        <taxon>Streptomycetaceae</taxon>
        <taxon>Kitasatospora</taxon>
    </lineage>
</organism>